<accession>A0AA39HZT4</accession>
<dbReference type="AlphaFoldDB" id="A0AA39HZT4"/>
<protein>
    <submittedName>
        <fullName evidence="1">Uncharacterized protein</fullName>
    </submittedName>
</protein>
<reference evidence="1" key="1">
    <citation type="submission" date="2023-06" db="EMBL/GenBank/DDBJ databases">
        <title>Genomic analysis of the entomopathogenic nematode Steinernema hermaphroditum.</title>
        <authorList>
            <person name="Schwarz E.M."/>
            <person name="Heppert J.K."/>
            <person name="Baniya A."/>
            <person name="Schwartz H.T."/>
            <person name="Tan C.-H."/>
            <person name="Antoshechkin I."/>
            <person name="Sternberg P.W."/>
            <person name="Goodrich-Blair H."/>
            <person name="Dillman A.R."/>
        </authorList>
    </citation>
    <scope>NUCLEOTIDE SEQUENCE</scope>
    <source>
        <strain evidence="1">PS9179</strain>
        <tissue evidence="1">Whole animal</tissue>
    </source>
</reference>
<dbReference type="Proteomes" id="UP001175271">
    <property type="component" value="Unassembled WGS sequence"/>
</dbReference>
<gene>
    <name evidence="1" type="ORF">QR680_011794</name>
</gene>
<sequence length="199" mass="22856">MKPKQKWNKQFNYTDWRVQRILHEANKGVLSFRDAATVIERVVGHCVDHSNLYRYSKKYKDLIERAVMEQADQQDLSIPQQSSTDLRFESTRFSEQSGLEECSALEDSRECTSDSFESIQCGISKILEGQQNLSNRLDQIELMLKEALKTNGSQMGNSVNNVICSQPVKVEVPDYSLENFPSFDIRSPHVSAKSKLKWT</sequence>
<comment type="caution">
    <text evidence="1">The sequence shown here is derived from an EMBL/GenBank/DDBJ whole genome shotgun (WGS) entry which is preliminary data.</text>
</comment>
<keyword evidence="2" id="KW-1185">Reference proteome</keyword>
<evidence type="ECO:0000313" key="2">
    <source>
        <dbReference type="Proteomes" id="UP001175271"/>
    </source>
</evidence>
<organism evidence="1 2">
    <name type="scientific">Steinernema hermaphroditum</name>
    <dbReference type="NCBI Taxonomy" id="289476"/>
    <lineage>
        <taxon>Eukaryota</taxon>
        <taxon>Metazoa</taxon>
        <taxon>Ecdysozoa</taxon>
        <taxon>Nematoda</taxon>
        <taxon>Chromadorea</taxon>
        <taxon>Rhabditida</taxon>
        <taxon>Tylenchina</taxon>
        <taxon>Panagrolaimomorpha</taxon>
        <taxon>Strongyloidoidea</taxon>
        <taxon>Steinernematidae</taxon>
        <taxon>Steinernema</taxon>
    </lineage>
</organism>
<dbReference type="EMBL" id="JAUCMV010000002">
    <property type="protein sequence ID" value="KAK0415147.1"/>
    <property type="molecule type" value="Genomic_DNA"/>
</dbReference>
<proteinExistence type="predicted"/>
<name>A0AA39HZT4_9BILA</name>
<evidence type="ECO:0000313" key="1">
    <source>
        <dbReference type="EMBL" id="KAK0415147.1"/>
    </source>
</evidence>